<dbReference type="InterPro" id="IPR011010">
    <property type="entry name" value="DNA_brk_join_enz"/>
</dbReference>
<evidence type="ECO:0000313" key="8">
    <source>
        <dbReference type="Proteomes" id="UP000825078"/>
    </source>
</evidence>
<evidence type="ECO:0000259" key="5">
    <source>
        <dbReference type="PROSITE" id="PS51898"/>
    </source>
</evidence>
<dbReference type="PROSITE" id="PS51898">
    <property type="entry name" value="TYR_RECOMBINASE"/>
    <property type="match status" value="1"/>
</dbReference>
<evidence type="ECO:0000256" key="1">
    <source>
        <dbReference type="ARBA" id="ARBA00022908"/>
    </source>
</evidence>
<reference evidence="7" key="1">
    <citation type="submission" date="2021-05" db="EMBL/GenBank/DDBJ databases">
        <title>Molecular characterization for Shewanella algae harboring chromosomal blaOXA-55-like strains isolated from clinical and environment sample.</title>
        <authorList>
            <person name="Ohama Y."/>
            <person name="Aoki K."/>
            <person name="Harada S."/>
            <person name="Moriya K."/>
            <person name="Ishii Y."/>
            <person name="Tateda K."/>
        </authorList>
    </citation>
    <scope>NUCLEOTIDE SEQUENCE</scope>
    <source>
        <strain evidence="7">TUM17379</strain>
    </source>
</reference>
<dbReference type="PANTHER" id="PTHR30349">
    <property type="entry name" value="PHAGE INTEGRASE-RELATED"/>
    <property type="match status" value="1"/>
</dbReference>
<dbReference type="PROSITE" id="PS51900">
    <property type="entry name" value="CB"/>
    <property type="match status" value="1"/>
</dbReference>
<dbReference type="InterPro" id="IPR057084">
    <property type="entry name" value="Int_N"/>
</dbReference>
<dbReference type="CDD" id="cd00796">
    <property type="entry name" value="INT_Rci_Hp1_C"/>
    <property type="match status" value="1"/>
</dbReference>
<keyword evidence="2 4" id="KW-0238">DNA-binding</keyword>
<dbReference type="GO" id="GO:0006310">
    <property type="term" value="P:DNA recombination"/>
    <property type="evidence" value="ECO:0007669"/>
    <property type="project" value="UniProtKB-KW"/>
</dbReference>
<evidence type="ECO:0000256" key="2">
    <source>
        <dbReference type="ARBA" id="ARBA00023125"/>
    </source>
</evidence>
<dbReference type="GO" id="GO:0003677">
    <property type="term" value="F:DNA binding"/>
    <property type="evidence" value="ECO:0007669"/>
    <property type="project" value="UniProtKB-UniRule"/>
</dbReference>
<name>A0AAD1KC67_9GAMM</name>
<gene>
    <name evidence="7" type="ORF">TUM17379_32460</name>
</gene>
<keyword evidence="3" id="KW-0233">DNA recombination</keyword>
<proteinExistence type="predicted"/>
<dbReference type="InterPro" id="IPR044068">
    <property type="entry name" value="CB"/>
</dbReference>
<protein>
    <submittedName>
        <fullName evidence="7">Recombinase</fullName>
    </submittedName>
</protein>
<evidence type="ECO:0000259" key="6">
    <source>
        <dbReference type="PROSITE" id="PS51900"/>
    </source>
</evidence>
<keyword evidence="1" id="KW-0229">DNA integration</keyword>
<sequence>MEHVKVKMSVRNLRDNSKKPWLCQCFPYGRAGKRVRKRFATQGEAKAYEKYLLAQADAKPWDTEEPEEDNRLLSELCQRWHDLHGQQLNDSGGRRRKLQLICEGLGDPVARTLTVKDFANYRQRRLDGEIPDLQGKCTAVKPKTVNIEHSFLCSVFSELKRLGEWNHPNPLEGFSKFKIPEQEMAFLYPEEIPLVLQECEANQNPDVKLVALICLATGCRWSEAERMTGNQVVNNRITFIKTKGKKNRTVPIAPELAAMLPRKRGRLFSDCRKAFERAINRTKLVLPEGQCSHVLRHTFASHFMMNGGNILVLQRILCHADIKDTMRYAHFAPDHLDDALTKGPMAGFKWSK</sequence>
<dbReference type="Pfam" id="PF24624">
    <property type="entry name" value="Int_N"/>
    <property type="match status" value="1"/>
</dbReference>
<evidence type="ECO:0000313" key="7">
    <source>
        <dbReference type="EMBL" id="BCV46228.1"/>
    </source>
</evidence>
<feature type="domain" description="Tyr recombinase" evidence="5">
    <location>
        <begin position="182"/>
        <end position="341"/>
    </location>
</feature>
<evidence type="ECO:0000256" key="3">
    <source>
        <dbReference type="ARBA" id="ARBA00023172"/>
    </source>
</evidence>
<dbReference type="SUPFAM" id="SSF56349">
    <property type="entry name" value="DNA breaking-rejoining enzymes"/>
    <property type="match status" value="1"/>
</dbReference>
<dbReference type="Gene3D" id="1.10.443.10">
    <property type="entry name" value="Intergrase catalytic core"/>
    <property type="match status" value="1"/>
</dbReference>
<dbReference type="AlphaFoldDB" id="A0AAD1KC67"/>
<dbReference type="InterPro" id="IPR050090">
    <property type="entry name" value="Tyrosine_recombinase_XerCD"/>
</dbReference>
<dbReference type="PANTHER" id="PTHR30349:SF93">
    <property type="entry name" value="FELS-2 PROPHAGE PROTEIN"/>
    <property type="match status" value="1"/>
</dbReference>
<organism evidence="7 8">
    <name type="scientific">Shewanella algae</name>
    <dbReference type="NCBI Taxonomy" id="38313"/>
    <lineage>
        <taxon>Bacteria</taxon>
        <taxon>Pseudomonadati</taxon>
        <taxon>Pseudomonadota</taxon>
        <taxon>Gammaproteobacteria</taxon>
        <taxon>Alteromonadales</taxon>
        <taxon>Shewanellaceae</taxon>
        <taxon>Shewanella</taxon>
    </lineage>
</organism>
<evidence type="ECO:0000256" key="4">
    <source>
        <dbReference type="PROSITE-ProRule" id="PRU01248"/>
    </source>
</evidence>
<dbReference type="Pfam" id="PF00589">
    <property type="entry name" value="Phage_integrase"/>
    <property type="match status" value="1"/>
</dbReference>
<dbReference type="Proteomes" id="UP000825078">
    <property type="component" value="Chromosome"/>
</dbReference>
<dbReference type="EMBL" id="AP024613">
    <property type="protein sequence ID" value="BCV46228.1"/>
    <property type="molecule type" value="Genomic_DNA"/>
</dbReference>
<feature type="domain" description="Core-binding (CB)" evidence="6">
    <location>
        <begin position="71"/>
        <end position="160"/>
    </location>
</feature>
<dbReference type="GO" id="GO:0015074">
    <property type="term" value="P:DNA integration"/>
    <property type="evidence" value="ECO:0007669"/>
    <property type="project" value="UniProtKB-KW"/>
</dbReference>
<dbReference type="InterPro" id="IPR013762">
    <property type="entry name" value="Integrase-like_cat_sf"/>
</dbReference>
<accession>A0AAD1KC67</accession>
<dbReference type="InterPro" id="IPR002104">
    <property type="entry name" value="Integrase_catalytic"/>
</dbReference>